<dbReference type="InterPro" id="IPR011763">
    <property type="entry name" value="COA_CT_C"/>
</dbReference>
<comment type="pathway">
    <text evidence="1 10">Lipid metabolism; malonyl-CoA biosynthesis; malonyl-CoA from acetyl-CoA: step 1/1.</text>
</comment>
<reference evidence="12 13" key="1">
    <citation type="submission" date="2017-11" db="EMBL/GenBank/DDBJ databases">
        <title>Comparative genomic analysis of Holospora spp., intranuclear symbionts of paramecia.</title>
        <authorList>
            <person name="Garushyants S.K."/>
            <person name="Beliavskaya A."/>
            <person name="Malko D.B."/>
            <person name="Logacheva M.D."/>
            <person name="Rautian M.S."/>
            <person name="Gelfand M.S."/>
        </authorList>
    </citation>
    <scope>NUCLEOTIDE SEQUENCE [LARGE SCALE GENOMIC DNA]</scope>
    <source>
        <strain evidence="13">02AZ16</strain>
    </source>
</reference>
<evidence type="ECO:0000256" key="8">
    <source>
        <dbReference type="ARBA" id="ARBA00023160"/>
    </source>
</evidence>
<dbReference type="UniPathway" id="UPA00655">
    <property type="reaction ID" value="UER00711"/>
</dbReference>
<dbReference type="PANTHER" id="PTHR42853">
    <property type="entry name" value="ACETYL-COENZYME A CARBOXYLASE CARBOXYL TRANSFERASE SUBUNIT ALPHA"/>
    <property type="match status" value="1"/>
</dbReference>
<keyword evidence="10" id="KW-0963">Cytoplasm</keyword>
<dbReference type="Proteomes" id="UP000239425">
    <property type="component" value="Unassembled WGS sequence"/>
</dbReference>
<keyword evidence="8 10" id="KW-0275">Fatty acid biosynthesis</keyword>
<dbReference type="EMBL" id="PHHC01000130">
    <property type="protein sequence ID" value="PPE03198.1"/>
    <property type="molecule type" value="Genomic_DNA"/>
</dbReference>
<evidence type="ECO:0000313" key="13">
    <source>
        <dbReference type="Proteomes" id="UP000239425"/>
    </source>
</evidence>
<keyword evidence="6 10" id="KW-0067">ATP-binding</keyword>
<evidence type="ECO:0000256" key="7">
    <source>
        <dbReference type="ARBA" id="ARBA00023098"/>
    </source>
</evidence>
<accession>A0A2S5R7A5</accession>
<evidence type="ECO:0000313" key="12">
    <source>
        <dbReference type="EMBL" id="PPE03198.1"/>
    </source>
</evidence>
<feature type="domain" description="CoA carboxyltransferase C-terminal" evidence="11">
    <location>
        <begin position="29"/>
        <end position="290"/>
    </location>
</feature>
<evidence type="ECO:0000259" key="11">
    <source>
        <dbReference type="PROSITE" id="PS50989"/>
    </source>
</evidence>
<proteinExistence type="inferred from homology"/>
<dbReference type="Gene3D" id="3.90.226.10">
    <property type="entry name" value="2-enoyl-CoA Hydratase, Chain A, domain 1"/>
    <property type="match status" value="1"/>
</dbReference>
<comment type="subunit">
    <text evidence="10">Acetyl-CoA carboxylase is a heterohexamer composed of biotin carboxyl carrier protein (AccB), biotin carboxylase (AccC) and two subunits each of ACCase subunit alpha (AccA) and ACCase subunit beta (AccD).</text>
</comment>
<organism evidence="12 13">
    <name type="scientific">Holospora curviuscula</name>
    <dbReference type="NCBI Taxonomy" id="1082868"/>
    <lineage>
        <taxon>Bacteria</taxon>
        <taxon>Pseudomonadati</taxon>
        <taxon>Pseudomonadota</taxon>
        <taxon>Alphaproteobacteria</taxon>
        <taxon>Holosporales</taxon>
        <taxon>Holosporaceae</taxon>
        <taxon>Holospora</taxon>
    </lineage>
</organism>
<keyword evidence="2 10" id="KW-0444">Lipid biosynthesis</keyword>
<evidence type="ECO:0000256" key="5">
    <source>
        <dbReference type="ARBA" id="ARBA00022832"/>
    </source>
</evidence>
<dbReference type="PANTHER" id="PTHR42853:SF3">
    <property type="entry name" value="ACETYL-COENZYME A CARBOXYLASE CARBOXYL TRANSFERASE SUBUNIT ALPHA, CHLOROPLASTIC"/>
    <property type="match status" value="1"/>
</dbReference>
<comment type="similarity">
    <text evidence="10">Belongs to the AccA family.</text>
</comment>
<comment type="catalytic activity">
    <reaction evidence="9 10">
        <text>N(6)-carboxybiotinyl-L-lysyl-[protein] + acetyl-CoA = N(6)-biotinyl-L-lysyl-[protein] + malonyl-CoA</text>
        <dbReference type="Rhea" id="RHEA:54728"/>
        <dbReference type="Rhea" id="RHEA-COMP:10505"/>
        <dbReference type="Rhea" id="RHEA-COMP:10506"/>
        <dbReference type="ChEBI" id="CHEBI:57288"/>
        <dbReference type="ChEBI" id="CHEBI:57384"/>
        <dbReference type="ChEBI" id="CHEBI:83144"/>
        <dbReference type="ChEBI" id="CHEBI:83145"/>
        <dbReference type="EC" id="2.1.3.15"/>
    </reaction>
</comment>
<evidence type="ECO:0000256" key="3">
    <source>
        <dbReference type="ARBA" id="ARBA00022679"/>
    </source>
</evidence>
<dbReference type="NCBIfam" id="NF004344">
    <property type="entry name" value="PRK05724.1"/>
    <property type="match status" value="1"/>
</dbReference>
<evidence type="ECO:0000256" key="1">
    <source>
        <dbReference type="ARBA" id="ARBA00004956"/>
    </source>
</evidence>
<sequence length="316" mass="35347">MQHLEFETIVVKLQDQIEALKSISGDQIKIQTEIARLEEKRKKLLSNLYKNLTAWQKVLVARHEQRPKTSAYIQHLIRDFFPLCGDKTFGDDEAIQAGIGRFYGTTIVVLGHEKGHDTESRLKHNFGMPHPEGYRKVLRCMELAQRFGFPILTFIDTAGAYVGTEAEERGQAYAIAACLEKSFSLDVPIFSVIIGEGGSGGAVALASANKIFMLEHSVYSVISPEGCASILWRSRDKREEAAVAQKLTAQDLKALKIIDDIIPEPLGGAHRDPMLTINTLGERLHLALQDISMNVRVERRAKFLEMGKQFVLGTER</sequence>
<dbReference type="GO" id="GO:0005524">
    <property type="term" value="F:ATP binding"/>
    <property type="evidence" value="ECO:0007669"/>
    <property type="project" value="UniProtKB-KW"/>
</dbReference>
<keyword evidence="3 10" id="KW-0808">Transferase</keyword>
<dbReference type="NCBIfam" id="NF041504">
    <property type="entry name" value="AccA_sub"/>
    <property type="match status" value="1"/>
</dbReference>
<dbReference type="InterPro" id="IPR029045">
    <property type="entry name" value="ClpP/crotonase-like_dom_sf"/>
</dbReference>
<dbReference type="NCBIfam" id="TIGR00513">
    <property type="entry name" value="accA"/>
    <property type="match status" value="1"/>
</dbReference>
<dbReference type="GO" id="GO:0009317">
    <property type="term" value="C:acetyl-CoA carboxylase complex"/>
    <property type="evidence" value="ECO:0007669"/>
    <property type="project" value="InterPro"/>
</dbReference>
<dbReference type="PRINTS" id="PR01069">
    <property type="entry name" value="ACCCTRFRASEA"/>
</dbReference>
<dbReference type="GO" id="GO:0016743">
    <property type="term" value="F:carboxyl- or carbamoyltransferase activity"/>
    <property type="evidence" value="ECO:0007669"/>
    <property type="project" value="UniProtKB-UniRule"/>
</dbReference>
<dbReference type="GO" id="GO:2001295">
    <property type="term" value="P:malonyl-CoA biosynthetic process"/>
    <property type="evidence" value="ECO:0007669"/>
    <property type="project" value="UniProtKB-UniRule"/>
</dbReference>
<dbReference type="AlphaFoldDB" id="A0A2S5R7A5"/>
<keyword evidence="4 10" id="KW-0547">Nucleotide-binding</keyword>
<name>A0A2S5R7A5_9PROT</name>
<dbReference type="InterPro" id="IPR001095">
    <property type="entry name" value="Acetyl_CoA_COase_a_su"/>
</dbReference>
<dbReference type="GO" id="GO:0003989">
    <property type="term" value="F:acetyl-CoA carboxylase activity"/>
    <property type="evidence" value="ECO:0007669"/>
    <property type="project" value="InterPro"/>
</dbReference>
<comment type="subcellular location">
    <subcellularLocation>
        <location evidence="10">Cytoplasm</location>
    </subcellularLocation>
</comment>
<keyword evidence="13" id="KW-1185">Reference proteome</keyword>
<dbReference type="EC" id="2.1.3.15" evidence="10"/>
<evidence type="ECO:0000256" key="6">
    <source>
        <dbReference type="ARBA" id="ARBA00022840"/>
    </source>
</evidence>
<evidence type="ECO:0000256" key="4">
    <source>
        <dbReference type="ARBA" id="ARBA00022741"/>
    </source>
</evidence>
<dbReference type="SUPFAM" id="SSF52096">
    <property type="entry name" value="ClpP/crotonase"/>
    <property type="match status" value="1"/>
</dbReference>
<comment type="caution">
    <text evidence="12">The sequence shown here is derived from an EMBL/GenBank/DDBJ whole genome shotgun (WGS) entry which is preliminary data.</text>
</comment>
<dbReference type="RefSeq" id="WP_104207279.1">
    <property type="nucleotide sequence ID" value="NZ_PHHC01000130.1"/>
</dbReference>
<dbReference type="OrthoDB" id="9808023at2"/>
<protein>
    <recommendedName>
        <fullName evidence="10">Acetyl-coenzyme A carboxylase carboxyl transferase subunit alpha</fullName>
        <shortName evidence="10">ACCase subunit alpha</shortName>
        <shortName evidence="10">Acetyl-CoA carboxylase carboxyltransferase subunit alpha</shortName>
        <ecNumber evidence="10">2.1.3.15</ecNumber>
    </recommendedName>
</protein>
<dbReference type="PROSITE" id="PS50989">
    <property type="entry name" value="COA_CT_CTER"/>
    <property type="match status" value="1"/>
</dbReference>
<dbReference type="GO" id="GO:0006633">
    <property type="term" value="P:fatty acid biosynthetic process"/>
    <property type="evidence" value="ECO:0007669"/>
    <property type="project" value="UniProtKB-KW"/>
</dbReference>
<keyword evidence="5 10" id="KW-0276">Fatty acid metabolism</keyword>
<gene>
    <name evidence="10" type="primary">accA</name>
    <name evidence="12" type="ORF">HCUR_01362</name>
</gene>
<comment type="function">
    <text evidence="10">Component of the acetyl coenzyme A carboxylase (ACC) complex. First, biotin carboxylase catalyzes the carboxylation of biotin on its carrier protein (BCCP) and then the CO(2) group is transferred by the carboxyltransferase to acetyl-CoA to form malonyl-CoA.</text>
</comment>
<keyword evidence="7 10" id="KW-0443">Lipid metabolism</keyword>
<evidence type="ECO:0000256" key="10">
    <source>
        <dbReference type="HAMAP-Rule" id="MF_00823"/>
    </source>
</evidence>
<evidence type="ECO:0000256" key="2">
    <source>
        <dbReference type="ARBA" id="ARBA00022516"/>
    </source>
</evidence>
<dbReference type="Pfam" id="PF03255">
    <property type="entry name" value="ACCA"/>
    <property type="match status" value="1"/>
</dbReference>
<dbReference type="HAMAP" id="MF_00823">
    <property type="entry name" value="AcetylCoA_CT_alpha"/>
    <property type="match status" value="1"/>
</dbReference>
<evidence type="ECO:0000256" key="9">
    <source>
        <dbReference type="ARBA" id="ARBA00049152"/>
    </source>
</evidence>